<evidence type="ECO:0000256" key="4">
    <source>
        <dbReference type="ARBA" id="ARBA00022679"/>
    </source>
</evidence>
<feature type="compositionally biased region" description="Basic and acidic residues" evidence="10">
    <location>
        <begin position="1177"/>
        <end position="1186"/>
    </location>
</feature>
<evidence type="ECO:0000313" key="13">
    <source>
        <dbReference type="EMBL" id="KIO32354.1"/>
    </source>
</evidence>
<dbReference type="Pfam" id="PF02149">
    <property type="entry name" value="KA1"/>
    <property type="match status" value="1"/>
</dbReference>
<dbReference type="EC" id="2.7.11.1" evidence="2"/>
<feature type="region of interest" description="Disordered" evidence="10">
    <location>
        <begin position="338"/>
        <end position="361"/>
    </location>
</feature>
<feature type="domain" description="KA1" evidence="12">
    <location>
        <begin position="1231"/>
        <end position="1280"/>
    </location>
</feature>
<proteinExistence type="inferred from homology"/>
<keyword evidence="3" id="KW-0723">Serine/threonine-protein kinase</keyword>
<keyword evidence="6" id="KW-0418">Kinase</keyword>
<dbReference type="Proteomes" id="UP000054248">
    <property type="component" value="Unassembled WGS sequence"/>
</dbReference>
<sequence>MGKVKLAQHNVTGEKLAIKIVPRANSAQLAGNSQQSPSFVAKQASKDHSKEIRTIREAALCMLLHHPYICGMREMIVHQHHYYMVFEYVSGGQMLDYIISHGRLRERVARKFARQIGSALEYSHKNNVVHRDLKIENILISQTGNIKIIDFGLSNLWNPNSHLSTFCGSLYFAAPELLNARVYTGPEVDVWSFGVVLYVLVCGKVPFDDQSMPALHAKIKRGQVEYPAWLSAECKHLLSRMLVTNPAARATLQEVLSHPWMLRNFNGPPSPHLIQREPLRPIYPNQPPNTPSPLDKEVVRGMTGFEFGSDIAIEAKLLEILESENYRKAVEAWERRRDALRGGPSSARSWTNGEMSYESGTAASGTTLASAESFAADKTASPNKKSKRFSGFDYYRKKLFSPGSSPPSNGMGPGGMGSPSRPSHSNSSGTLPYSGSGFVDAYGKEYPDPTQGYHPLISIYFLVREKMEREKVYGPGMFASSQLSLLGVSDPSAGAIAIDAGLPDKAKTGSGVVVNKPVDPERAPTPLAAKTPPHPSTPPPAGAPTVNLETPPRRSNTYDSRPQPQTLKAPPASAKGAAGKADYNMPLPRLPAPESSHHTGRQYDVPSSPISPTKAQTQAGLGIQPRPRAIVDDREGADAAAASLSASTSAPPSALPRAPPKTTHRRSHSLNQRPSVLKSWAANFSGGPHNQSPGRASVDVARPAPAAPGKEGSEADDEKDGRGYTMGPTSTIARKFTSLLNPKERRRGSVQVLSTTGGTSPRQSMDEKKPMKEEDTAAEGEKEQVSDKDVGLGLPLKGGSIREPSMERIKEEDKPSSPPLPPKDVPIAKEDDTDTTPTATAPGSTKDAGEGVAVNNLHRRAHTVLEPKTQGRPKAHERRGSSGSMGRMLGTQWSRKDRDPRPRTAGGTVTIAVPRTAGPETQTFNINDDTELGVVRSRATVPASTNSGGDARTSDGDDERPGETSDSGKESAADIKPVYLKGLFSVATTTGKSPAVIKSDIRKVLDRMQVQYREVKGGFECVHAPSIDLSSISGARDGHPDSKRTIVRKTSKLSFARKGKDREPSQQEGTVSSGNREKDLPHRPGSIAPSASGRSKSSSSFIHITAPTAVESSVERKGKADAEEGITPTNTRDAMSEVVSLGEHPATPPKHARSGSTGEQNAQSSDTPKAETTPRQTESRVDDSTIKAKHLPVIPREASEGSAQTSPTPQRTLAQKASIPGEGEVNLIENTPAHDLVVRFDINIVKVPFLPLHGIQFRRSGGDGWQYQMLARRVLTELKL</sequence>
<dbReference type="PROSITE" id="PS50032">
    <property type="entry name" value="KA1"/>
    <property type="match status" value="1"/>
</dbReference>
<keyword evidence="5" id="KW-0547">Nucleotide-binding</keyword>
<dbReference type="PROSITE" id="PS00108">
    <property type="entry name" value="PROTEIN_KINASE_ST"/>
    <property type="match status" value="1"/>
</dbReference>
<evidence type="ECO:0000256" key="1">
    <source>
        <dbReference type="ARBA" id="ARBA00010791"/>
    </source>
</evidence>
<dbReference type="SMART" id="SM00220">
    <property type="entry name" value="S_TKc"/>
    <property type="match status" value="1"/>
</dbReference>
<reference evidence="14" key="2">
    <citation type="submission" date="2015-01" db="EMBL/GenBank/DDBJ databases">
        <title>Evolutionary Origins and Diversification of the Mycorrhizal Mutualists.</title>
        <authorList>
            <consortium name="DOE Joint Genome Institute"/>
            <consortium name="Mycorrhizal Genomics Consortium"/>
            <person name="Kohler A."/>
            <person name="Kuo A."/>
            <person name="Nagy L.G."/>
            <person name="Floudas D."/>
            <person name="Copeland A."/>
            <person name="Barry K.W."/>
            <person name="Cichocki N."/>
            <person name="Veneault-Fourrey C."/>
            <person name="LaButti K."/>
            <person name="Lindquist E.A."/>
            <person name="Lipzen A."/>
            <person name="Lundell T."/>
            <person name="Morin E."/>
            <person name="Murat C."/>
            <person name="Riley R."/>
            <person name="Ohm R."/>
            <person name="Sun H."/>
            <person name="Tunlid A."/>
            <person name="Henrissat B."/>
            <person name="Grigoriev I.V."/>
            <person name="Hibbett D.S."/>
            <person name="Martin F."/>
        </authorList>
    </citation>
    <scope>NUCLEOTIDE SEQUENCE [LARGE SCALE GENOMIC DNA]</scope>
    <source>
        <strain evidence="14">MUT 4182</strain>
    </source>
</reference>
<organism evidence="13 14">
    <name type="scientific">Tulasnella calospora MUT 4182</name>
    <dbReference type="NCBI Taxonomy" id="1051891"/>
    <lineage>
        <taxon>Eukaryota</taxon>
        <taxon>Fungi</taxon>
        <taxon>Dikarya</taxon>
        <taxon>Basidiomycota</taxon>
        <taxon>Agaricomycotina</taxon>
        <taxon>Agaricomycetes</taxon>
        <taxon>Cantharellales</taxon>
        <taxon>Tulasnellaceae</taxon>
        <taxon>Tulasnella</taxon>
    </lineage>
</organism>
<name>A0A0C3QV00_9AGAM</name>
<feature type="compositionally biased region" description="Basic and acidic residues" evidence="10">
    <location>
        <begin position="764"/>
        <end position="790"/>
    </location>
</feature>
<dbReference type="PANTHER" id="PTHR24346">
    <property type="entry name" value="MAP/MICROTUBULE AFFINITY-REGULATING KINASE"/>
    <property type="match status" value="1"/>
</dbReference>
<protein>
    <recommendedName>
        <fullName evidence="2">non-specific serine/threonine protein kinase</fullName>
        <ecNumber evidence="2">2.7.11.1</ecNumber>
    </recommendedName>
</protein>
<dbReference type="OrthoDB" id="193931at2759"/>
<feature type="compositionally biased region" description="Polar residues" evidence="10">
    <location>
        <begin position="1201"/>
        <end position="1215"/>
    </location>
</feature>
<dbReference type="PANTHER" id="PTHR24346:SF82">
    <property type="entry name" value="KP78A-RELATED"/>
    <property type="match status" value="1"/>
</dbReference>
<evidence type="ECO:0000313" key="14">
    <source>
        <dbReference type="Proteomes" id="UP000054248"/>
    </source>
</evidence>
<feature type="region of interest" description="Disordered" evidence="10">
    <location>
        <begin position="1027"/>
        <end position="1217"/>
    </location>
</feature>
<feature type="domain" description="Protein kinase" evidence="11">
    <location>
        <begin position="1"/>
        <end position="261"/>
    </location>
</feature>
<dbReference type="GO" id="GO:0004674">
    <property type="term" value="F:protein serine/threonine kinase activity"/>
    <property type="evidence" value="ECO:0007669"/>
    <property type="project" value="UniProtKB-KW"/>
</dbReference>
<evidence type="ECO:0000256" key="6">
    <source>
        <dbReference type="ARBA" id="ARBA00022777"/>
    </source>
</evidence>
<feature type="compositionally biased region" description="Low complexity" evidence="10">
    <location>
        <begin position="638"/>
        <end position="652"/>
    </location>
</feature>
<dbReference type="GO" id="GO:0035556">
    <property type="term" value="P:intracellular signal transduction"/>
    <property type="evidence" value="ECO:0007669"/>
    <property type="project" value="TreeGrafter"/>
</dbReference>
<dbReference type="GO" id="GO:0005524">
    <property type="term" value="F:ATP binding"/>
    <property type="evidence" value="ECO:0007669"/>
    <property type="project" value="UniProtKB-KW"/>
</dbReference>
<reference evidence="13 14" key="1">
    <citation type="submission" date="2014-04" db="EMBL/GenBank/DDBJ databases">
        <authorList>
            <consortium name="DOE Joint Genome Institute"/>
            <person name="Kuo A."/>
            <person name="Girlanda M."/>
            <person name="Perotto S."/>
            <person name="Kohler A."/>
            <person name="Nagy L.G."/>
            <person name="Floudas D."/>
            <person name="Copeland A."/>
            <person name="Barry K.W."/>
            <person name="Cichocki N."/>
            <person name="Veneault-Fourrey C."/>
            <person name="LaButti K."/>
            <person name="Lindquist E.A."/>
            <person name="Lipzen A."/>
            <person name="Lundell T."/>
            <person name="Morin E."/>
            <person name="Murat C."/>
            <person name="Sun H."/>
            <person name="Tunlid A."/>
            <person name="Henrissat B."/>
            <person name="Grigoriev I.V."/>
            <person name="Hibbett D.S."/>
            <person name="Martin F."/>
            <person name="Nordberg H.P."/>
            <person name="Cantor M.N."/>
            <person name="Hua S.X."/>
        </authorList>
    </citation>
    <scope>NUCLEOTIDE SEQUENCE [LARGE SCALE GENOMIC DNA]</scope>
    <source>
        <strain evidence="13 14">MUT 4182</strain>
    </source>
</reference>
<dbReference type="GO" id="GO:0005737">
    <property type="term" value="C:cytoplasm"/>
    <property type="evidence" value="ECO:0007669"/>
    <property type="project" value="TreeGrafter"/>
</dbReference>
<dbReference type="Gene3D" id="1.10.510.10">
    <property type="entry name" value="Transferase(Phosphotransferase) domain 1"/>
    <property type="match status" value="1"/>
</dbReference>
<keyword evidence="4" id="KW-0808">Transferase</keyword>
<dbReference type="InterPro" id="IPR008271">
    <property type="entry name" value="Ser/Thr_kinase_AS"/>
</dbReference>
<feature type="region of interest" description="Disordered" evidence="10">
    <location>
        <begin position="502"/>
        <end position="974"/>
    </location>
</feature>
<accession>A0A0C3QV00</accession>
<evidence type="ECO:0000256" key="2">
    <source>
        <dbReference type="ARBA" id="ARBA00012513"/>
    </source>
</evidence>
<evidence type="ECO:0000256" key="7">
    <source>
        <dbReference type="ARBA" id="ARBA00022840"/>
    </source>
</evidence>
<dbReference type="Pfam" id="PF00069">
    <property type="entry name" value="Pkinase"/>
    <property type="match status" value="1"/>
</dbReference>
<evidence type="ECO:0000256" key="10">
    <source>
        <dbReference type="SAM" id="MobiDB-lite"/>
    </source>
</evidence>
<evidence type="ECO:0000256" key="9">
    <source>
        <dbReference type="ARBA" id="ARBA00048679"/>
    </source>
</evidence>
<evidence type="ECO:0000259" key="11">
    <source>
        <dbReference type="PROSITE" id="PS50011"/>
    </source>
</evidence>
<feature type="compositionally biased region" description="Basic and acidic residues" evidence="10">
    <location>
        <begin position="1113"/>
        <end position="1122"/>
    </location>
</feature>
<dbReference type="InterPro" id="IPR028375">
    <property type="entry name" value="KA1/Ssp2_C"/>
</dbReference>
<keyword evidence="7" id="KW-0067">ATP-binding</keyword>
<feature type="compositionally biased region" description="Polar residues" evidence="10">
    <location>
        <begin position="751"/>
        <end position="763"/>
    </location>
</feature>
<feature type="compositionally biased region" description="Low complexity" evidence="10">
    <location>
        <begin position="401"/>
        <end position="410"/>
    </location>
</feature>
<dbReference type="PROSITE" id="PS50011">
    <property type="entry name" value="PROTEIN_KINASE_DOM"/>
    <property type="match status" value="1"/>
</dbReference>
<dbReference type="EMBL" id="KN822955">
    <property type="protein sequence ID" value="KIO32354.1"/>
    <property type="molecule type" value="Genomic_DNA"/>
</dbReference>
<keyword evidence="14" id="KW-1185">Reference proteome</keyword>
<gene>
    <name evidence="13" type="ORF">M407DRAFT_241448</name>
</gene>
<dbReference type="SUPFAM" id="SSF56112">
    <property type="entry name" value="Protein kinase-like (PK-like)"/>
    <property type="match status" value="1"/>
</dbReference>
<dbReference type="SUPFAM" id="SSF103243">
    <property type="entry name" value="KA1-like"/>
    <property type="match status" value="1"/>
</dbReference>
<dbReference type="InterPro" id="IPR011009">
    <property type="entry name" value="Kinase-like_dom_sf"/>
</dbReference>
<comment type="catalytic activity">
    <reaction evidence="8">
        <text>L-threonyl-[protein] + ATP = O-phospho-L-threonyl-[protein] + ADP + H(+)</text>
        <dbReference type="Rhea" id="RHEA:46608"/>
        <dbReference type="Rhea" id="RHEA-COMP:11060"/>
        <dbReference type="Rhea" id="RHEA-COMP:11605"/>
        <dbReference type="ChEBI" id="CHEBI:15378"/>
        <dbReference type="ChEBI" id="CHEBI:30013"/>
        <dbReference type="ChEBI" id="CHEBI:30616"/>
        <dbReference type="ChEBI" id="CHEBI:61977"/>
        <dbReference type="ChEBI" id="CHEBI:456216"/>
        <dbReference type="EC" id="2.7.11.1"/>
    </reaction>
</comment>
<dbReference type="FunFam" id="1.10.510.10:FF:000792">
    <property type="entry name" value="Non-specific serine/threonine protein kinase"/>
    <property type="match status" value="1"/>
</dbReference>
<dbReference type="Gene3D" id="3.30.310.80">
    <property type="entry name" value="Kinase associated domain 1, KA1"/>
    <property type="match status" value="2"/>
</dbReference>
<dbReference type="CDD" id="cd14077">
    <property type="entry name" value="STKc_Kin1_2"/>
    <property type="match status" value="1"/>
</dbReference>
<comment type="similarity">
    <text evidence="1">Belongs to the protein kinase superfamily. CAMK Ser/Thr protein kinase family. NIM1 subfamily.</text>
</comment>
<feature type="compositionally biased region" description="Low complexity" evidence="10">
    <location>
        <begin position="418"/>
        <end position="428"/>
    </location>
</feature>
<dbReference type="AlphaFoldDB" id="A0A0C3QV00"/>
<dbReference type="HOGENOM" id="CLU_002664_0_2_1"/>
<feature type="compositionally biased region" description="Basic and acidic residues" evidence="10">
    <location>
        <begin position="952"/>
        <end position="973"/>
    </location>
</feature>
<evidence type="ECO:0000256" key="5">
    <source>
        <dbReference type="ARBA" id="ARBA00022741"/>
    </source>
</evidence>
<feature type="compositionally biased region" description="Polar residues" evidence="10">
    <location>
        <begin position="553"/>
        <end position="566"/>
    </location>
</feature>
<dbReference type="InterPro" id="IPR000719">
    <property type="entry name" value="Prot_kinase_dom"/>
</dbReference>
<feature type="compositionally biased region" description="Basic residues" evidence="10">
    <location>
        <begin position="1045"/>
        <end position="1057"/>
    </location>
</feature>
<dbReference type="GO" id="GO:0106310">
    <property type="term" value="F:protein serine kinase activity"/>
    <property type="evidence" value="ECO:0007669"/>
    <property type="project" value="RHEA"/>
</dbReference>
<feature type="compositionally biased region" description="Basic and acidic residues" evidence="10">
    <location>
        <begin position="804"/>
        <end position="815"/>
    </location>
</feature>
<dbReference type="STRING" id="1051891.A0A0C3QV00"/>
<evidence type="ECO:0000256" key="8">
    <source>
        <dbReference type="ARBA" id="ARBA00047899"/>
    </source>
</evidence>
<feature type="region of interest" description="Disordered" evidence="10">
    <location>
        <begin position="401"/>
        <end position="432"/>
    </location>
</feature>
<dbReference type="GO" id="GO:0000226">
    <property type="term" value="P:microtubule cytoskeleton organization"/>
    <property type="evidence" value="ECO:0007669"/>
    <property type="project" value="TreeGrafter"/>
</dbReference>
<evidence type="ECO:0000259" key="12">
    <source>
        <dbReference type="PROSITE" id="PS50032"/>
    </source>
</evidence>
<comment type="catalytic activity">
    <reaction evidence="9">
        <text>L-seryl-[protein] + ATP = O-phospho-L-seryl-[protein] + ADP + H(+)</text>
        <dbReference type="Rhea" id="RHEA:17989"/>
        <dbReference type="Rhea" id="RHEA-COMP:9863"/>
        <dbReference type="Rhea" id="RHEA-COMP:11604"/>
        <dbReference type="ChEBI" id="CHEBI:15378"/>
        <dbReference type="ChEBI" id="CHEBI:29999"/>
        <dbReference type="ChEBI" id="CHEBI:30616"/>
        <dbReference type="ChEBI" id="CHEBI:83421"/>
        <dbReference type="ChEBI" id="CHEBI:456216"/>
        <dbReference type="EC" id="2.7.11.1"/>
    </reaction>
</comment>
<feature type="compositionally biased region" description="Pro residues" evidence="10">
    <location>
        <begin position="532"/>
        <end position="542"/>
    </location>
</feature>
<evidence type="ECO:0000256" key="3">
    <source>
        <dbReference type="ARBA" id="ARBA00022527"/>
    </source>
</evidence>
<feature type="compositionally biased region" description="Polar residues" evidence="10">
    <location>
        <begin position="608"/>
        <end position="619"/>
    </location>
</feature>
<feature type="compositionally biased region" description="Low complexity" evidence="10">
    <location>
        <begin position="1086"/>
        <end position="1106"/>
    </location>
</feature>
<dbReference type="InterPro" id="IPR001772">
    <property type="entry name" value="KA1_dom"/>
</dbReference>
<feature type="compositionally biased region" description="Low complexity" evidence="10">
    <location>
        <begin position="568"/>
        <end position="581"/>
    </location>
</feature>
<feature type="compositionally biased region" description="Polar residues" evidence="10">
    <location>
        <begin position="1154"/>
        <end position="1167"/>
    </location>
</feature>